<feature type="compositionally biased region" description="Polar residues" evidence="1">
    <location>
        <begin position="4766"/>
        <end position="4775"/>
    </location>
</feature>
<feature type="compositionally biased region" description="Basic residues" evidence="1">
    <location>
        <begin position="2999"/>
        <end position="3021"/>
    </location>
</feature>
<feature type="region of interest" description="Disordered" evidence="1">
    <location>
        <begin position="2762"/>
        <end position="2823"/>
    </location>
</feature>
<feature type="compositionally biased region" description="Low complexity" evidence="1">
    <location>
        <begin position="6254"/>
        <end position="6266"/>
    </location>
</feature>
<feature type="compositionally biased region" description="Polar residues" evidence="1">
    <location>
        <begin position="2620"/>
        <end position="2635"/>
    </location>
</feature>
<name>A0ABQ5KTM9_9EUKA</name>
<reference evidence="2" key="1">
    <citation type="submission" date="2022-03" db="EMBL/GenBank/DDBJ databases">
        <title>Draft genome sequence of Aduncisulcus paluster, a free-living microaerophilic Fornicata.</title>
        <authorList>
            <person name="Yuyama I."/>
            <person name="Kume K."/>
            <person name="Tamura T."/>
            <person name="Inagaki Y."/>
            <person name="Hashimoto T."/>
        </authorList>
    </citation>
    <scope>NUCLEOTIDE SEQUENCE</scope>
    <source>
        <strain evidence="2">NY0171</strain>
    </source>
</reference>
<feature type="region of interest" description="Disordered" evidence="1">
    <location>
        <begin position="4764"/>
        <end position="4786"/>
    </location>
</feature>
<evidence type="ECO:0000313" key="3">
    <source>
        <dbReference type="Proteomes" id="UP001057375"/>
    </source>
</evidence>
<feature type="compositionally biased region" description="Basic and acidic residues" evidence="1">
    <location>
        <begin position="6883"/>
        <end position="6895"/>
    </location>
</feature>
<feature type="compositionally biased region" description="Polar residues" evidence="1">
    <location>
        <begin position="2762"/>
        <end position="2776"/>
    </location>
</feature>
<dbReference type="EMBL" id="BQXS01010973">
    <property type="protein sequence ID" value="GKT35361.1"/>
    <property type="molecule type" value="Genomic_DNA"/>
</dbReference>
<keyword evidence="3" id="KW-1185">Reference proteome</keyword>
<feature type="region of interest" description="Disordered" evidence="1">
    <location>
        <begin position="2980"/>
        <end position="3031"/>
    </location>
</feature>
<feature type="region of interest" description="Disordered" evidence="1">
    <location>
        <begin position="687"/>
        <end position="706"/>
    </location>
</feature>
<feature type="region of interest" description="Disordered" evidence="1">
    <location>
        <begin position="6227"/>
        <end position="6301"/>
    </location>
</feature>
<organism evidence="2 3">
    <name type="scientific">Aduncisulcus paluster</name>
    <dbReference type="NCBI Taxonomy" id="2918883"/>
    <lineage>
        <taxon>Eukaryota</taxon>
        <taxon>Metamonada</taxon>
        <taxon>Carpediemonas-like organisms</taxon>
        <taxon>Aduncisulcus</taxon>
    </lineage>
</organism>
<feature type="compositionally biased region" description="Basic residues" evidence="1">
    <location>
        <begin position="4683"/>
        <end position="4701"/>
    </location>
</feature>
<feature type="region of interest" description="Disordered" evidence="1">
    <location>
        <begin position="904"/>
        <end position="926"/>
    </location>
</feature>
<protein>
    <submittedName>
        <fullName evidence="2">Uncharacterized protein</fullName>
    </submittedName>
</protein>
<feature type="compositionally biased region" description="Polar residues" evidence="1">
    <location>
        <begin position="4246"/>
        <end position="4263"/>
    </location>
</feature>
<proteinExistence type="predicted"/>
<feature type="region of interest" description="Disordered" evidence="1">
    <location>
        <begin position="2613"/>
        <end position="2653"/>
    </location>
</feature>
<dbReference type="Proteomes" id="UP001057375">
    <property type="component" value="Unassembled WGS sequence"/>
</dbReference>
<sequence length="7219" mass="811006">MSSPHQSVFHPSDPKPVNPSCLIQTSTIKQQSSIKDYKGANGNLLSILSSIESMSQPPISLKEIESQSIKVQSCIKKLASFEEYTSLKSMESLHAVDKEKSCKPSIDPYFPHLSDISKEEDEKILKNDRLSSIFRLFEGSVEALPETVKKQLNNVLLSNTDAKMRFMTYVIDSISLFASEAKAPKTDIPSIDKGVQKLRSLAKPLDQLLKTAQEVEKDLKDQSRKMIHRSFPPFDLRHIVDVVADRFNGIHLHYISRHLKIYLNISYKTFCCIKHLQETSGKSILVDLYKKVSSKILNHYVQVMKRFGDKKLADNPPTRKSILVDLYKKVSSKILNHYVQVMKRFGDKKLADNPPTSFDDGPIHDVKFPFLCARQVNELYDYCNGDQKQAVFQSIITTMIRITCTMPYVRQCIDSEYSRMSQPTQKREISMNSIESQLEKVVKASEIFETECRYALSKQVQDFLEGPNSIENARIESILKLCIQAYKDEFMKREVFAFFRSFCANYVQSHYPAWKVPSDVSASAIDPLQASVFSHIRDFPNSEYKIGIIESLVRSVKSRLGDIHFPGLRPEQSAAIDSEPLVSTFAEDNMIRFAASRLVHHAHQLVENTSLKIAYMILNQMVPASTPGMPQKDVNIAQYLRISYEQFIEQPLFEPFLKEIDIFHDQLSFILECELRIKLMIEHSDDASSSSASFAPTATGDSTTSSSAVSFSTSIEKTTSILVAAIAASHRMLICSPLAKTRKNYLFTIFSDVIQEIISTTLHHESLRALEYPIPVGTIRVLSKSIQAVRQMDMSKIEEKFSPDFLLKDVQLYKGFLELSMNSIRETFHKLRRNSQESFVLRYPRLPRVCVKAFQMCSGLHDRLWQCGGVGGTLMFPSGVISPSAPSSCSSSSSTFHSDYDTIRVSSDGSGLRTKDEEDEEDEEDHPKLVAGNAGMLSKERDILDMVSTSTEELRLYLQGLIRLLELSHTLTSNLFNFCLQSGVANCPLFRNRLQSMSDFCGSDPALHKVDILDMVSTSTEELRLYLQGLIRLLELSHTLTSNLFNFCLQSGVANCPLFRNRLQSMSDFCGSDPALHKVFSHTLACPIPFFNALFFYLALHYKYVSPQDHASTHDNLTRSVMLGSAMTPSQQDQIKQQVWYLLLGLHFHGSNNQDLSEVMKIVSFIFCPSSPNPLLSASILESLQTHTKLCQLKVLSTFFRTLCDSLIPQLSQTARPRLGNEILLFSPLPLPSCYIPRSSINSIISQFKNPIFGRAAQDPVRIVGEGIVKVIQQFRTLYIETPKGVKERRKHQLSMAQNVVEDKVKLSRGEEGPQISSVKNLLIEEQGLIQRLKMRASSKSEALSGAGYTQQQSYGFWLAPNRLEIITDLVKDVLHITHQTDAHPFNIVLSELFQHVFLFSSHVQILQQNYVAPYNHFYKRLAQSVHRFSFDILDHDSSILIRSAKQLTPRPQQYQQPPPQPQVSLQFHPLPTSLHSEERLLHTIRHIRFMYLNNDSIRSLLSQGTLKKVFMQFFHMFLTLPFSHMYPLSDCIAFLSHLCNFLLCNNTPKPVLISAINDLKNGQEFVRYVLTAIREHPTIMPLDKHTMNNDILMRRCYPSTQGSGQIVSDESFVFLENVLVPILIRIITICVGRIEAHAAALQHLAIIQSTDLVQLRHEYSQVEHISGTISSLMYSLKIYHKCMFDDIVNMINSNSQTSENTLSLDDEGKNLARRFFRAMMTCVCGIIRICELEEAEERRCREEECPIMNTRRVLAKTKFLIRDLIVQSVLSLPLSTLSWRSLLCDELGFLLQLFTPTPQVSRRVMDEMMGKVTVSRDASSGKTRVAIDRAKRYRETSLSEDGCVLVRMQAGVSLSVNNFAPNECVGGRNCTASTYEYDSSINTAEVEVKDEEEYGDECDDDHSSDVPSISAFISPGQDSASILAEDPIMYPPRIFTPHQKYLLSQNSDTPSPSNPFLPGNPIVPYFVEVSSNNFYQLLVASMSGQGLYSNGIIVYTLSVILHIFSSKGTSPGDKPVMYRYLLEGIYTRLRIIYSRPKHLQTIRQRIYDAHEIRTIHTLVLTLCSFCFPRIRTLEHLLHYLNKIVTLTLNSISTTPSAPYLGDPAISVCKVEKLCFLSALADNIRELISYVHSTPRIQEQKENLGSAVMVFIKKILTTQHLMMTVQLCNSLLKSGKTAELYEKETSTQTCSLDAWLAKESTRATSSSLPVQGGKNTSSSKCSECGYRAVTKALIPAYRKQSPEYIEPLSLFPSAAFPNEHSHYNDNPFTLVLRQTGVGMSLDELEISAAIYSLFVQIVVHISEINSLAKLVPHLPPLIIRGISSPVYSVKQFSVVVLSFVVERRAASDWRVYFWPFIPSLIHRFMDAHRDILNVKDDEISLSSIIEPVSFEQRFEYLNQRTPFNKMKADKHSPTQLALRIRTLLGHLGQFFSTMTKGSCIHPCCSSDQSQSISDFVDSSELCSCSKSSPKGCSESVLVDSIPRQQNTQIVVNIDGIPVKASLNNILIDIQQALKLTFIKIRVIPQCLPFNESLLSLESTQVIPLPDAFLPISKFVISMLISFTALYQSQSISHASASSGLVSSALFSPEELVPFMSKLDDFLSPRSMPDDVKDLEEEASDSTPVSPASDAQGSTNDDSEHRAGPNEPISESIPSLLFGTDATGCIKSLLDICLRICEFEEGYRQRVRMASMFIRSDVSKSFDECLSVQCLDISSTSTAKSFSVPSGNSQSKVSDTMPLSLFRNCIICSGRMVFKNTSDDQFSGQLSSDKPSHTNAPSKDIGDIATTSSLGSQGSVSSEDEDVSQNGDLSDIADSESHIGSPSASGQILGDNNVFPSMTATTTNVLLPLLHHMLLNLCKSSSSDQDIDDSTRIPSELDASDRFHSSPAHLLDSLVYSLLVLIVSPHTLRYMQLLHSSLTFIFTHTLSTRLLRVLFRNVELLLGENPERSNRLVRFLSFLCDSLKKKPEIQNWVDFKKKEEDKGYGKDSLGSDEGSTSKPKVTKKSTKRGRRGRKKSVKGRAKPHPEEDHGSKFDSCKQVCEYLPSSLQVIFSFLLSLHPLLFSFASSSNTLFSSDFQCAACYVECSQDAHVEGQWSSGVTQRIATPLHSIPMTFVCDDEISECISHISQLFVLLAPIGKVGESSLSYPSSQSTLTQNASKYSIFLSQFSPEIQTCNQLDLRQLVESKSIPSHPVGSEASPSSPLSGISLFPVLPFCFVSSLARGLFSPLLSLRKSSQTMCASLIKTCVFLNNPIDIAMVFDSSKDVGEVDGDEVDISSNPTSAKTMIASFPNVLWKCIMHYIPRVPSLVSSGTSATGSNGAFRPPLSLPLGDLIAIMDMFCWCLNIEEMKKKCDDAIVMVHDERQKKEAHSSIPTAPNSFEDGSASLACSLELSFAKYFVNVLFSCLQLLSSFSLIITHRETICESIPQATAGAKPQNVMSVRGCVAYTSGQQPEYTKLSSTQNPLARQGMNIGVEYPSVCPETCRINTGSGPGVGRILPSSNGLDVHVMFPPALIDGPGDMKDIQTGQQTPGHKPTFCGIPCDVSNKSLITSLNYPIENIFNIRVTVMFIHACQIAGLVFKLPHIISHQRFLYQSFLNALLHLVSLQPHIDCSIYSEKFNETGEKEEDIRTISVPIKNLLLICEGIKDLTREVCAQGLIIYRDITTMGQGLDHAEFKANSEEYVSGVLTPFFTWLFSQMSFEPFKRIVEDGRLVELPKHHPPATLQHLQQWSRFKSIFEWKGLRALLRVCPEWCPSTWEITFTVLMNLSKDHFDLFFAGCHEDDTTVESYLLSRYISWYSSTCKGKIMSNIIPLFASQAPEYISILCECIALSKDAHVNTLGLAEVLRQIYELTYPHPEGQPFLRYFVAQSRALEAGFARALRYRPFTGIYSIFNLFSVKLQPDTCPRVCEFNQMIKLPHLLSVLSGIVRNSVEKCVSPECMSLFETPDGIEHIVTNMRCDGQLVFDRTKFYQENEPAKMKEKPISAVTQESVCESILECISSTVSVVLAMLKRRNNLFDLAITHNNSTMMKLLAKFVALYRCGHADIVIHLPDYSQTCSYRQFLGIDHDSSARAKVESEEKRRKGGWVWLNVRGDRLCGVATSTINAWENEEYIVKQWTDSVRSKLLQYQEDEQRGKDEEVDDLGTQLKNVDVSKVMKEIDHVSKHLNLCEKLKSLNSKSDIGIPPFFHSFYSIRGGFIPECSEYSILHPSILSVGSQRQAQRIMGILLLSEIDSNLVKNAASDGDSTSSMPQTSPEGYQAVPSSEFSPQVQFLYLVSLRVFALSELLRVICGTIDVDLTQSFASIDLPPPFNVNGGDFSKNIDTPMDNSPTPSSIDHMLSRNECILSAPTLNPAFFPTLSGYKTHQKINRVNSCITTISTCFTLPHPLLFSLSSPSFDCCDTISVLANIIPCHGPGVGTFLLCSYIEKVLGSCTGCIREAIERSILINRESRSGEALDGIDDTPLCCLASSCIDANTEALMFMGVKMIIVSCISILHPAIEALSSIKDHKNKDHLCEYFCRCVLMPLLSNDCGVQMFVRFPSIISPLLTSLLHLLPGPECHRPLSPLCALTISRICTIVFSIHHILPENKNTYRQEHVPVTKESKSEISTCVSALQSIQMCPIHSNSLTYSLCLLGVFVLEVYRKYYDQDVLGILDIMTLSFKRASSKSSDHVEEEETKVVQKKTKTPKRGRPPKRKSSKVSEIKESSLPSQGQRYPSGAKLDVNTIPLHLFAIASSYPLLPLSYLSMVHILEVAYNHKKKYENNPSSRSNNIAREGVGSSNHNKDEEILATGDVSLLQHNPSQQDLSSPSLSQMSGSTFESQAVGVGESHCTTVVHSLPCISSVQDHVNIMISLIQQSESKSRIISQLIDFFKIQDHKQFEKHTVITKPHEILTMLLPLKSLIIVGILEHFCEKRDFNSFVKAIEDPHYSYMFAFGEVPILSLMTLHSHIPILSVIAEDDRIERNSHPDWYVGSVPLKQQALTIRVARVLAIMCIYVNCYEEISKLIPSMVVKKYYSLFYSSIDDLKIDISPITSGVIPVLMNGNKILSEPHLSFLTKQSKTDTILSKFFAFIPAIDPYFNTVVAKYIEWYKHQNSFTSYMVAALCQKSLASSTFFRYSVRFSMLADDSLKRCLEWLTTFGNELANVPIRGVKLRACEYFVDSPIHFSGDILTSLTKVFDIKDNQQVDQQSFGNCLVKQVPNAVDVIDHILNTSILAFISLDFSFVDAYMRNLLQLLTTLSQINISNLLTAFFIDKSTTNLAYELPTTFKEKYLSVIAQGLLNLIYKINILLSVRILHFVDAYMRNLLQLLTTLSQINISNLLTAFFIDKSTTNLAYELPTTFKEKYLSVIAQGLLNLIYKINILLSVRILQFIRVCDRLYSCRRGNICELMRDVNESDSIGINVISSTDVKKGRGDRTVGDVKGVTSKPKLTDGQKVTPNHGKISPKPSLHIVSSPSVLISNPSDRLFVSPLRFVHLDPFVKNVVPNAEKNAEMLKLIDSFLQTTLKFSSVHPTHLQSLLWLLCSICDIQYSPDSYTCELRKTNPYVDVLFGCDSANMKHVNMYCDIALDNGDIVRRMCRVHLQDTSRCADVPDRFVEHIPFAKRREKYHPHHNQFITSLHDFIVSQLKSISQQKNSVILANIFLNYAKYCLATEQFDHTDILLECEYDSVQKFVLANFPMHVTDPILVPSSQLIPLFPLPSVTTSKVKSYVRTVLLRLDHSKPMSGLFSSLIRNVHGLTDRLFDSITLNVCEKQSKEKNISSVMAAIENLVVYLLNEKKYGELERVELFVSQFRLFLRKTSPFHLSHLDRIIEMILQRNLILRSPPIHILARLTDDYSISCRMMLISTLRHCGVSKLPLSVALRSPSQLIPQNMKMAMICEEIGWYHQADHYYRKAFIDVHYDSELRRKKRLEMMPKSTLSIGNKFSASAAPSSIVSHPAFFSDDDALLLCGVDGIVGRMCMSGALRCGSISGRETTLKEFSSCLHSGTLMTEDVACAIISTQYSNIEHAFEWYDAIVERGNSNQNLIHCADMGDLLLCMKDERKKAKRLAVLENAHNPMIYVLEFLFVHDLIRQEAAVEENLRKHLVSYLFSVVDHIDKQQSKHFLAVPSESLSMSSSLYLHSIHNDLKEYLQHLFATMNLISSTRGMNGNGMMGSTPKIAGKQIPMPQLLQMCGNFAVKIREDMGKYLRLRGFTEAREGLDVVSMSCKVRLCLLESCLKPSKSGVPASEEGRSSDMIDPRTSKKARSSISSTSSTTSTSQFGQKQRPRSKQQVKTPNIAQQQQDQEKNQQQDQEKKQAEYRSWIGMMYLFLAYSALQWGDIDSALTIVQTKCNSDKVVFFMIPFLYQRLSVMALIYMKSGQLDKAYETIAKGMGSMFESYSTGIKQNLKSILTQHGADPFVLHSQILCAKFDQSGDEKFLHMAFKESSELSELLVKDHFYQLDICKAKVCMKLYGATGEMKYRDVALGSFINGFSTLSRDYFRFKHSHTNTMDFLLFFIFPSLFGKGGRESMVPSFFKQVIDHIPLLQLDIFLPFTPLLVMCALGHNNIHIRLFCISTLFYMISKSSKGVTFNAAVSQLLLEWNTNTSDDILESYSWRRGATNDFNSFSEWYMKEEDMIAARNGALSFLRLTALSFSSSCSVQSPYSVAKCLDSTSSVQGMTSTRPCINLLTFSHSMNHMWVSDLCGNVSASERSHPTSSPHRHEKDRDVLLPWFIITCIDVWKIVRKRELHGQSMGKHDSKEMASIIFAMFDRLGKNRKLSAIVRKCRATSVEDIERFIVQLLCSTASSEQCLDSSFLFSSFCPSLSHCPLPLLSYPVKYLPLVLPDFVPLTQLSREDLNECSFDQLHDRCDISIERIKVKILEDVDPAIQSFTRPKEKPKDAKESRSSCNKRAGSVKKSSKIHESFVDIRVPLCSSDCIMSHSTLPAVMNLYGLPALHLDELIVQTESTKDEEEKACMEREFDLLSDLIVFHIPELSIRNVCRGSRSLNTFYSMLSEGAFFAKNCDINRCAPIFSPLSPNLCMCVKEKVNSDMFSEYSVGIMTMIHTLHSHTHLSHAYVGGIPSFSHLPLHCITNAFLDARRYLSIAKRVVSTSRDSDILGLRLSGALCAGYAAIPVLNEHGESLANHLLMCACESELEWRMTGKDTSEDRGKRGFGREDGCRRSEEDVCLRIIGFKNGLEKYSISDAKGIVKPYEQVEGLRNIIEILSK</sequence>
<evidence type="ECO:0000313" key="2">
    <source>
        <dbReference type="EMBL" id="GKT35361.1"/>
    </source>
</evidence>
<feature type="region of interest" description="Disordered" evidence="1">
    <location>
        <begin position="4242"/>
        <end position="4263"/>
    </location>
</feature>
<comment type="caution">
    <text evidence="2">The sequence shown here is derived from an EMBL/GenBank/DDBJ whole genome shotgun (WGS) entry which is preliminary data.</text>
</comment>
<evidence type="ECO:0000256" key="1">
    <source>
        <dbReference type="SAM" id="MobiDB-lite"/>
    </source>
</evidence>
<accession>A0ABQ5KTM9</accession>
<feature type="region of interest" description="Disordered" evidence="1">
    <location>
        <begin position="4673"/>
        <end position="4719"/>
    </location>
</feature>
<feature type="compositionally biased region" description="Low complexity" evidence="1">
    <location>
        <begin position="2787"/>
        <end position="2796"/>
    </location>
</feature>
<feature type="compositionally biased region" description="Basic and acidic residues" evidence="1">
    <location>
        <begin position="3022"/>
        <end position="3031"/>
    </location>
</feature>
<feature type="compositionally biased region" description="Basic and acidic residues" evidence="1">
    <location>
        <begin position="6291"/>
        <end position="6301"/>
    </location>
</feature>
<feature type="compositionally biased region" description="Basic and acidic residues" evidence="1">
    <location>
        <begin position="6236"/>
        <end position="6248"/>
    </location>
</feature>
<feature type="region of interest" description="Disordered" evidence="1">
    <location>
        <begin position="6882"/>
        <end position="6905"/>
    </location>
</feature>
<gene>
    <name evidence="2" type="ORF">ADUPG1_008535</name>
</gene>